<feature type="compositionally biased region" description="Basic and acidic residues" evidence="1">
    <location>
        <begin position="227"/>
        <end position="244"/>
    </location>
</feature>
<dbReference type="OrthoDB" id="10057614at2759"/>
<evidence type="ECO:0000313" key="4">
    <source>
        <dbReference type="Proteomes" id="UP000230750"/>
    </source>
</evidence>
<gene>
    <name evidence="3" type="ORF">BSL78_26252</name>
</gene>
<accession>A0A2G8JMG6</accession>
<sequence>MSVFTFTLLLILSNKSVFREGRRGTTKAQRKAAAIMIQKHVRGWLARRKFEKIKQKSRVHATSYGGFTKYYSKLMHRVARWHGVKSPTIHIDLKEVDEFMDKKRYFENVFARRAFPRRTIEYQDLGNYFKECDLYPTQREMYNAVLGVTRKTPDNPHMALTEEQVAETAFMIYVPDGSGLDKAKTRQSTWMNPLIDGKEANKFLGSSEYHSATLSKSMQLVFTAHKERMEREEAEKRKAENGSEDKEDGDDENLTEEERKRQQLEEWIKKEREREKIEDEKRNRPIREGNW</sequence>
<keyword evidence="4" id="KW-1185">Reference proteome</keyword>
<dbReference type="AlphaFoldDB" id="A0A2G8JMG6"/>
<feature type="signal peptide" evidence="2">
    <location>
        <begin position="1"/>
        <end position="18"/>
    </location>
</feature>
<dbReference type="PROSITE" id="PS50096">
    <property type="entry name" value="IQ"/>
    <property type="match status" value="1"/>
</dbReference>
<dbReference type="SMART" id="SM00015">
    <property type="entry name" value="IQ"/>
    <property type="match status" value="1"/>
</dbReference>
<evidence type="ECO:0000256" key="1">
    <source>
        <dbReference type="SAM" id="MobiDB-lite"/>
    </source>
</evidence>
<feature type="compositionally biased region" description="Basic and acidic residues" evidence="1">
    <location>
        <begin position="256"/>
        <end position="291"/>
    </location>
</feature>
<reference evidence="3 4" key="1">
    <citation type="journal article" date="2017" name="PLoS Biol.">
        <title>The sea cucumber genome provides insights into morphological evolution and visceral regeneration.</title>
        <authorList>
            <person name="Zhang X."/>
            <person name="Sun L."/>
            <person name="Yuan J."/>
            <person name="Sun Y."/>
            <person name="Gao Y."/>
            <person name="Zhang L."/>
            <person name="Li S."/>
            <person name="Dai H."/>
            <person name="Hamel J.F."/>
            <person name="Liu C."/>
            <person name="Yu Y."/>
            <person name="Liu S."/>
            <person name="Lin W."/>
            <person name="Guo K."/>
            <person name="Jin S."/>
            <person name="Xu P."/>
            <person name="Storey K.B."/>
            <person name="Huan P."/>
            <person name="Zhang T."/>
            <person name="Zhou Y."/>
            <person name="Zhang J."/>
            <person name="Lin C."/>
            <person name="Li X."/>
            <person name="Xing L."/>
            <person name="Huo D."/>
            <person name="Sun M."/>
            <person name="Wang L."/>
            <person name="Mercier A."/>
            <person name="Li F."/>
            <person name="Yang H."/>
            <person name="Xiang J."/>
        </authorList>
    </citation>
    <scope>NUCLEOTIDE SEQUENCE [LARGE SCALE GENOMIC DNA]</scope>
    <source>
        <strain evidence="3">Shaxun</strain>
        <tissue evidence="3">Muscle</tissue>
    </source>
</reference>
<dbReference type="Proteomes" id="UP000230750">
    <property type="component" value="Unassembled WGS sequence"/>
</dbReference>
<evidence type="ECO:0000256" key="2">
    <source>
        <dbReference type="SAM" id="SignalP"/>
    </source>
</evidence>
<evidence type="ECO:0000313" key="3">
    <source>
        <dbReference type="EMBL" id="PIK36918.1"/>
    </source>
</evidence>
<dbReference type="InterPro" id="IPR000048">
    <property type="entry name" value="IQ_motif_EF-hand-BS"/>
</dbReference>
<dbReference type="EMBL" id="MRZV01001595">
    <property type="protein sequence ID" value="PIK36918.1"/>
    <property type="molecule type" value="Genomic_DNA"/>
</dbReference>
<keyword evidence="2" id="KW-0732">Signal</keyword>
<comment type="caution">
    <text evidence="3">The sequence shown here is derived from an EMBL/GenBank/DDBJ whole genome shotgun (WGS) entry which is preliminary data.</text>
</comment>
<dbReference type="Pfam" id="PF00612">
    <property type="entry name" value="IQ"/>
    <property type="match status" value="1"/>
</dbReference>
<feature type="chain" id="PRO_5013674681" evidence="2">
    <location>
        <begin position="19"/>
        <end position="291"/>
    </location>
</feature>
<feature type="compositionally biased region" description="Acidic residues" evidence="1">
    <location>
        <begin position="245"/>
        <end position="255"/>
    </location>
</feature>
<organism evidence="3 4">
    <name type="scientific">Stichopus japonicus</name>
    <name type="common">Sea cucumber</name>
    <dbReference type="NCBI Taxonomy" id="307972"/>
    <lineage>
        <taxon>Eukaryota</taxon>
        <taxon>Metazoa</taxon>
        <taxon>Echinodermata</taxon>
        <taxon>Eleutherozoa</taxon>
        <taxon>Echinozoa</taxon>
        <taxon>Holothuroidea</taxon>
        <taxon>Aspidochirotacea</taxon>
        <taxon>Aspidochirotida</taxon>
        <taxon>Stichopodidae</taxon>
        <taxon>Apostichopus</taxon>
    </lineage>
</organism>
<dbReference type="PANTHER" id="PTHR35978">
    <property type="entry name" value="IQ DOMAIN-CONTAINING PROTEIN M"/>
    <property type="match status" value="1"/>
</dbReference>
<dbReference type="Gene3D" id="1.20.5.190">
    <property type="match status" value="1"/>
</dbReference>
<feature type="region of interest" description="Disordered" evidence="1">
    <location>
        <begin position="227"/>
        <end position="291"/>
    </location>
</feature>
<protein>
    <submittedName>
        <fullName evidence="3">Uncharacterized protein</fullName>
    </submittedName>
</protein>
<name>A0A2G8JMG6_STIJA</name>
<dbReference type="PANTHER" id="PTHR35978:SF1">
    <property type="entry name" value="IQ DOMAIN-CONTAINING PROTEIN M"/>
    <property type="match status" value="1"/>
</dbReference>
<proteinExistence type="predicted"/>